<dbReference type="STRING" id="75743.A0A401PRU8"/>
<dbReference type="SUPFAM" id="SSF81321">
    <property type="entry name" value="Family A G protein-coupled receptor-like"/>
    <property type="match status" value="1"/>
</dbReference>
<dbReference type="InterPro" id="IPR000276">
    <property type="entry name" value="GPCR_Rhodpsn"/>
</dbReference>
<feature type="domain" description="G-protein coupled receptors family 1 profile" evidence="6">
    <location>
        <begin position="32"/>
        <end position="277"/>
    </location>
</feature>
<evidence type="ECO:0000256" key="1">
    <source>
        <dbReference type="ARBA" id="ARBA00004370"/>
    </source>
</evidence>
<keyword evidence="4 5" id="KW-0472">Membrane</keyword>
<dbReference type="PANTHER" id="PTHR26451">
    <property type="entry name" value="G_PROTEIN_RECEP_F1_2 DOMAIN-CONTAINING PROTEIN"/>
    <property type="match status" value="1"/>
</dbReference>
<reference evidence="7 8" key="1">
    <citation type="journal article" date="2018" name="Nat. Ecol. Evol.">
        <title>Shark genomes provide insights into elasmobranch evolution and the origin of vertebrates.</title>
        <authorList>
            <person name="Hara Y"/>
            <person name="Yamaguchi K"/>
            <person name="Onimaru K"/>
            <person name="Kadota M"/>
            <person name="Koyanagi M"/>
            <person name="Keeley SD"/>
            <person name="Tatsumi K"/>
            <person name="Tanaka K"/>
            <person name="Motone F"/>
            <person name="Kageyama Y"/>
            <person name="Nozu R"/>
            <person name="Adachi N"/>
            <person name="Nishimura O"/>
            <person name="Nakagawa R"/>
            <person name="Tanegashima C"/>
            <person name="Kiyatake I"/>
            <person name="Matsumoto R"/>
            <person name="Murakumo K"/>
            <person name="Nishida K"/>
            <person name="Terakita A"/>
            <person name="Kuratani S"/>
            <person name="Sato K"/>
            <person name="Hyodo S Kuraku.S."/>
        </authorList>
    </citation>
    <scope>NUCLEOTIDE SEQUENCE [LARGE SCALE GENOMIC DNA]</scope>
</reference>
<comment type="subcellular location">
    <subcellularLocation>
        <location evidence="1">Membrane</location>
    </subcellularLocation>
</comment>
<proteinExistence type="predicted"/>
<dbReference type="GO" id="GO:0016020">
    <property type="term" value="C:membrane"/>
    <property type="evidence" value="ECO:0007669"/>
    <property type="project" value="UniProtKB-SubCell"/>
</dbReference>
<dbReference type="AlphaFoldDB" id="A0A401PRU8"/>
<dbReference type="Proteomes" id="UP000288216">
    <property type="component" value="Unassembled WGS sequence"/>
</dbReference>
<keyword evidence="2 5" id="KW-0812">Transmembrane</keyword>
<dbReference type="Pfam" id="PF00001">
    <property type="entry name" value="7tm_1"/>
    <property type="match status" value="1"/>
</dbReference>
<dbReference type="FunFam" id="1.20.1070.10:FF:000096">
    <property type="entry name" value="Odorant receptor 131-2"/>
    <property type="match status" value="1"/>
</dbReference>
<dbReference type="InterPro" id="IPR052921">
    <property type="entry name" value="GPCR1_Superfamily_Member"/>
</dbReference>
<feature type="transmembrane region" description="Helical" evidence="5">
    <location>
        <begin position="52"/>
        <end position="76"/>
    </location>
</feature>
<dbReference type="EMBL" id="BFAA01016440">
    <property type="protein sequence ID" value="GCB75842.1"/>
    <property type="molecule type" value="Genomic_DNA"/>
</dbReference>
<dbReference type="CDD" id="cd00637">
    <property type="entry name" value="7tm_classA_rhodopsin-like"/>
    <property type="match status" value="1"/>
</dbReference>
<dbReference type="GO" id="GO:0005549">
    <property type="term" value="F:odorant binding"/>
    <property type="evidence" value="ECO:0007669"/>
    <property type="project" value="TreeGrafter"/>
</dbReference>
<dbReference type="OMA" id="HRFPCCS"/>
<accession>A0A401PRU8</accession>
<dbReference type="PROSITE" id="PS50262">
    <property type="entry name" value="G_PROTEIN_RECEP_F1_2"/>
    <property type="match status" value="1"/>
</dbReference>
<dbReference type="GO" id="GO:0004930">
    <property type="term" value="F:G protein-coupled receptor activity"/>
    <property type="evidence" value="ECO:0007669"/>
    <property type="project" value="InterPro"/>
</dbReference>
<evidence type="ECO:0000256" key="3">
    <source>
        <dbReference type="ARBA" id="ARBA00022989"/>
    </source>
</evidence>
<evidence type="ECO:0000259" key="6">
    <source>
        <dbReference type="PROSITE" id="PS50262"/>
    </source>
</evidence>
<dbReference type="InterPro" id="IPR017452">
    <property type="entry name" value="GPCR_Rhodpsn_7TM"/>
</dbReference>
<keyword evidence="3 5" id="KW-1133">Transmembrane helix</keyword>
<sequence length="345" mass="38476">MNESRNETASEVQFIEVRVFASVTSFVLLAFFNLVIDCTILSEDRLRSQARFVLLFHLLVSGLIYFGLSSTFYLLIYLGAAMSAASCLTLLLFLMISGSTILLTLTVMAVDRYLAICHPLKYSAFCTQCRVWALSSLAWVVSAVIPLVLVSQHMTSEMEQRGIGSCSASNLHSSYNMKQTSKILLICICTVLILYSYYKILAEGRRIGVMNRRNKRARSTILMHGVQLAVYIIPTFINFILHLVARAGKLHPGTKSRFEVLNFAFFSLAQCISPVIYGLRKEELWERTSRRFPCFLWDLKGTLEWLVRTTLLLPTKSSPPAAVQGLPGPEGIALVSGETTGGCTK</sequence>
<feature type="transmembrane region" description="Helical" evidence="5">
    <location>
        <begin position="183"/>
        <end position="200"/>
    </location>
</feature>
<dbReference type="PANTHER" id="PTHR26451:SF882">
    <property type="entry name" value="OLFACTORY RECEPTOR 11A1-LIKE ISOFORM X1"/>
    <property type="match status" value="1"/>
</dbReference>
<dbReference type="GO" id="GO:0004984">
    <property type="term" value="F:olfactory receptor activity"/>
    <property type="evidence" value="ECO:0007669"/>
    <property type="project" value="TreeGrafter"/>
</dbReference>
<name>A0A401PRU8_SCYTO</name>
<dbReference type="OrthoDB" id="9845816at2759"/>
<evidence type="ECO:0000256" key="5">
    <source>
        <dbReference type="SAM" id="Phobius"/>
    </source>
</evidence>
<gene>
    <name evidence="7" type="ORF">scyTo_0020405</name>
</gene>
<evidence type="ECO:0000313" key="7">
    <source>
        <dbReference type="EMBL" id="GCB75842.1"/>
    </source>
</evidence>
<comment type="caution">
    <text evidence="7">The sequence shown here is derived from an EMBL/GenBank/DDBJ whole genome shotgun (WGS) entry which is preliminary data.</text>
</comment>
<dbReference type="Gene3D" id="1.20.1070.10">
    <property type="entry name" value="Rhodopsin 7-helix transmembrane proteins"/>
    <property type="match status" value="1"/>
</dbReference>
<feature type="transmembrane region" description="Helical" evidence="5">
    <location>
        <begin position="221"/>
        <end position="241"/>
    </location>
</feature>
<dbReference type="PRINTS" id="PR00237">
    <property type="entry name" value="GPCRRHODOPSN"/>
</dbReference>
<protein>
    <recommendedName>
        <fullName evidence="6">G-protein coupled receptors family 1 profile domain-containing protein</fullName>
    </recommendedName>
</protein>
<evidence type="ECO:0000313" key="8">
    <source>
        <dbReference type="Proteomes" id="UP000288216"/>
    </source>
</evidence>
<evidence type="ECO:0000256" key="2">
    <source>
        <dbReference type="ARBA" id="ARBA00022692"/>
    </source>
</evidence>
<keyword evidence="8" id="KW-1185">Reference proteome</keyword>
<feature type="transmembrane region" description="Helical" evidence="5">
    <location>
        <begin position="131"/>
        <end position="150"/>
    </location>
</feature>
<organism evidence="7 8">
    <name type="scientific">Scyliorhinus torazame</name>
    <name type="common">Cloudy catshark</name>
    <name type="synonym">Catulus torazame</name>
    <dbReference type="NCBI Taxonomy" id="75743"/>
    <lineage>
        <taxon>Eukaryota</taxon>
        <taxon>Metazoa</taxon>
        <taxon>Chordata</taxon>
        <taxon>Craniata</taxon>
        <taxon>Vertebrata</taxon>
        <taxon>Chondrichthyes</taxon>
        <taxon>Elasmobranchii</taxon>
        <taxon>Galeomorphii</taxon>
        <taxon>Galeoidea</taxon>
        <taxon>Carcharhiniformes</taxon>
        <taxon>Scyliorhinidae</taxon>
        <taxon>Scyliorhinus</taxon>
    </lineage>
</organism>
<feature type="transmembrane region" description="Helical" evidence="5">
    <location>
        <begin position="20"/>
        <end position="40"/>
    </location>
</feature>
<evidence type="ECO:0000256" key="4">
    <source>
        <dbReference type="ARBA" id="ARBA00023136"/>
    </source>
</evidence>
<feature type="transmembrane region" description="Helical" evidence="5">
    <location>
        <begin position="88"/>
        <end position="110"/>
    </location>
</feature>
<feature type="transmembrane region" description="Helical" evidence="5">
    <location>
        <begin position="261"/>
        <end position="279"/>
    </location>
</feature>